<evidence type="ECO:0000256" key="2">
    <source>
        <dbReference type="ARBA" id="ARBA00022552"/>
    </source>
</evidence>
<dbReference type="KEGG" id="dae:Dtox_0111"/>
<evidence type="ECO:0000313" key="11">
    <source>
        <dbReference type="Proteomes" id="UP000002217"/>
    </source>
</evidence>
<keyword evidence="5 7" id="KW-0949">S-adenosyl-L-methionine</keyword>
<keyword evidence="6 7" id="KW-0694">RNA-binding</keyword>
<comment type="similarity">
    <text evidence="7">Belongs to the class I-like SAM-binding methyltransferase superfamily. rRNA adenine N(6)-methyltransferase family. RsmA subfamily.</text>
</comment>
<dbReference type="HOGENOM" id="CLU_041220_0_0_9"/>
<dbReference type="FunFam" id="3.40.50.150:FF:000023">
    <property type="entry name" value="Ribosomal RNA small subunit methyltransferase A"/>
    <property type="match status" value="1"/>
</dbReference>
<dbReference type="InterPro" id="IPR029063">
    <property type="entry name" value="SAM-dependent_MTases_sf"/>
</dbReference>
<feature type="binding site" evidence="7 8">
    <location>
        <position position="28"/>
    </location>
    <ligand>
        <name>S-adenosyl-L-methionine</name>
        <dbReference type="ChEBI" id="CHEBI:59789"/>
    </ligand>
</feature>
<organism evidence="10 11">
    <name type="scientific">Desulfofarcimen acetoxidans (strain ATCC 49208 / DSM 771 / KCTC 5769 / VKM B-1644 / 5575)</name>
    <name type="common">Desulfotomaculum acetoxidans</name>
    <dbReference type="NCBI Taxonomy" id="485916"/>
    <lineage>
        <taxon>Bacteria</taxon>
        <taxon>Bacillati</taxon>
        <taxon>Bacillota</taxon>
        <taxon>Clostridia</taxon>
        <taxon>Eubacteriales</taxon>
        <taxon>Peptococcaceae</taxon>
        <taxon>Desulfofarcimen</taxon>
    </lineage>
</organism>
<evidence type="ECO:0000259" key="9">
    <source>
        <dbReference type="SMART" id="SM00650"/>
    </source>
</evidence>
<dbReference type="Gene3D" id="3.40.50.150">
    <property type="entry name" value="Vaccinia Virus protein VP39"/>
    <property type="match status" value="1"/>
</dbReference>
<keyword evidence="3 7" id="KW-0489">Methyltransferase</keyword>
<dbReference type="EMBL" id="CP001720">
    <property type="protein sequence ID" value="ACV61074.1"/>
    <property type="molecule type" value="Genomic_DNA"/>
</dbReference>
<evidence type="ECO:0000256" key="8">
    <source>
        <dbReference type="PROSITE-ProRule" id="PRU01026"/>
    </source>
</evidence>
<dbReference type="NCBIfam" id="TIGR00755">
    <property type="entry name" value="ksgA"/>
    <property type="match status" value="1"/>
</dbReference>
<feature type="binding site" evidence="7 8">
    <location>
        <position position="76"/>
    </location>
    <ligand>
        <name>S-adenosyl-L-methionine</name>
        <dbReference type="ChEBI" id="CHEBI:59789"/>
    </ligand>
</feature>
<evidence type="ECO:0000256" key="1">
    <source>
        <dbReference type="ARBA" id="ARBA00022490"/>
    </source>
</evidence>
<feature type="binding site" evidence="7 8">
    <location>
        <position position="30"/>
    </location>
    <ligand>
        <name>S-adenosyl-L-methionine</name>
        <dbReference type="ChEBI" id="CHEBI:59789"/>
    </ligand>
</feature>
<dbReference type="PANTHER" id="PTHR11727">
    <property type="entry name" value="DIMETHYLADENOSINE TRANSFERASE"/>
    <property type="match status" value="1"/>
</dbReference>
<comment type="function">
    <text evidence="7">Specifically dimethylates two adjacent adenosines (A1518 and A1519) in the loop of a conserved hairpin near the 3'-end of 16S rRNA in the 30S particle. May play a critical role in biogenesis of 30S subunits.</text>
</comment>
<evidence type="ECO:0000256" key="5">
    <source>
        <dbReference type="ARBA" id="ARBA00022691"/>
    </source>
</evidence>
<evidence type="ECO:0000256" key="4">
    <source>
        <dbReference type="ARBA" id="ARBA00022679"/>
    </source>
</evidence>
<dbReference type="InterPro" id="IPR001737">
    <property type="entry name" value="KsgA/Erm"/>
</dbReference>
<dbReference type="Gene3D" id="1.10.8.100">
    <property type="entry name" value="Ribosomal RNA adenine dimethylase-like, domain 2"/>
    <property type="match status" value="1"/>
</dbReference>
<dbReference type="InterPro" id="IPR023165">
    <property type="entry name" value="rRNA_Ade_diMease-like_C"/>
</dbReference>
<dbReference type="GO" id="GO:0005829">
    <property type="term" value="C:cytosol"/>
    <property type="evidence" value="ECO:0007669"/>
    <property type="project" value="TreeGrafter"/>
</dbReference>
<feature type="domain" description="Ribosomal RNA adenine methylase transferase N-terminal" evidence="9">
    <location>
        <begin position="35"/>
        <end position="212"/>
    </location>
</feature>
<evidence type="ECO:0000256" key="7">
    <source>
        <dbReference type="HAMAP-Rule" id="MF_00607"/>
    </source>
</evidence>
<reference evidence="10 11" key="1">
    <citation type="journal article" date="2009" name="Stand. Genomic Sci.">
        <title>Complete genome sequence of Desulfotomaculum acetoxidans type strain (5575).</title>
        <authorList>
            <person name="Spring S."/>
            <person name="Lapidus A."/>
            <person name="Schroder M."/>
            <person name="Gleim D."/>
            <person name="Sims D."/>
            <person name="Meincke L."/>
            <person name="Glavina Del Rio T."/>
            <person name="Tice H."/>
            <person name="Copeland A."/>
            <person name="Cheng J.F."/>
            <person name="Lucas S."/>
            <person name="Chen F."/>
            <person name="Nolan M."/>
            <person name="Bruce D."/>
            <person name="Goodwin L."/>
            <person name="Pitluck S."/>
            <person name="Ivanova N."/>
            <person name="Mavromatis K."/>
            <person name="Mikhailova N."/>
            <person name="Pati A."/>
            <person name="Chen A."/>
            <person name="Palaniappan K."/>
            <person name="Land M."/>
            <person name="Hauser L."/>
            <person name="Chang Y.J."/>
            <person name="Jeffries C.D."/>
            <person name="Chain P."/>
            <person name="Saunders E."/>
            <person name="Brettin T."/>
            <person name="Detter J.C."/>
            <person name="Goker M."/>
            <person name="Bristow J."/>
            <person name="Eisen J.A."/>
            <person name="Markowitz V."/>
            <person name="Hugenholtz P."/>
            <person name="Kyrpides N.C."/>
            <person name="Klenk H.P."/>
            <person name="Han C."/>
        </authorList>
    </citation>
    <scope>NUCLEOTIDE SEQUENCE [LARGE SCALE GENOMIC DNA]</scope>
    <source>
        <strain evidence="11">ATCC 49208 / DSM 771 / VKM B-1644</strain>
    </source>
</reference>
<dbReference type="InterPro" id="IPR020596">
    <property type="entry name" value="rRNA_Ade_Mease_Trfase_CS"/>
</dbReference>
<dbReference type="HAMAP" id="MF_00607">
    <property type="entry name" value="16SrRNA_methyltr_A"/>
    <property type="match status" value="1"/>
</dbReference>
<protein>
    <recommendedName>
        <fullName evidence="7">Ribosomal RNA small subunit methyltransferase A</fullName>
        <ecNumber evidence="7">2.1.1.182</ecNumber>
    </recommendedName>
    <alternativeName>
        <fullName evidence="7">16S rRNA (adenine(1518)-N(6)/adenine(1519)-N(6))-dimethyltransferase</fullName>
    </alternativeName>
    <alternativeName>
        <fullName evidence="7">16S rRNA dimethyladenosine transferase</fullName>
    </alternativeName>
    <alternativeName>
        <fullName evidence="7">16S rRNA dimethylase</fullName>
    </alternativeName>
    <alternativeName>
        <fullName evidence="7">S-adenosylmethionine-6-N', N'-adenosyl(rRNA) dimethyltransferase</fullName>
    </alternativeName>
</protein>
<dbReference type="PROSITE" id="PS01131">
    <property type="entry name" value="RRNA_A_DIMETH"/>
    <property type="match status" value="1"/>
</dbReference>
<dbReference type="STRING" id="485916.Dtox_0111"/>
<dbReference type="SMART" id="SM00650">
    <property type="entry name" value="rADc"/>
    <property type="match status" value="1"/>
</dbReference>
<dbReference type="GO" id="GO:0052908">
    <property type="term" value="F:16S rRNA (adenine(1518)-N(6)/adenine(1519)-N(6))-dimethyltransferase activity"/>
    <property type="evidence" value="ECO:0007669"/>
    <property type="project" value="UniProtKB-EC"/>
</dbReference>
<dbReference type="eggNOG" id="COG0030">
    <property type="taxonomic scope" value="Bacteria"/>
</dbReference>
<evidence type="ECO:0000313" key="10">
    <source>
        <dbReference type="EMBL" id="ACV61074.1"/>
    </source>
</evidence>
<gene>
    <name evidence="7" type="primary">rsmA</name>
    <name evidence="7" type="synonym">ksgA</name>
    <name evidence="10" type="ordered locus">Dtox_0111</name>
</gene>
<comment type="subcellular location">
    <subcellularLocation>
        <location evidence="7">Cytoplasm</location>
    </subcellularLocation>
</comment>
<dbReference type="EC" id="2.1.1.182" evidence="7"/>
<evidence type="ECO:0000256" key="3">
    <source>
        <dbReference type="ARBA" id="ARBA00022603"/>
    </source>
</evidence>
<keyword evidence="1 7" id="KW-0963">Cytoplasm</keyword>
<comment type="catalytic activity">
    <reaction evidence="7">
        <text>adenosine(1518)/adenosine(1519) in 16S rRNA + 4 S-adenosyl-L-methionine = N(6)-dimethyladenosine(1518)/N(6)-dimethyladenosine(1519) in 16S rRNA + 4 S-adenosyl-L-homocysteine + 4 H(+)</text>
        <dbReference type="Rhea" id="RHEA:19609"/>
        <dbReference type="Rhea" id="RHEA-COMP:10232"/>
        <dbReference type="Rhea" id="RHEA-COMP:10233"/>
        <dbReference type="ChEBI" id="CHEBI:15378"/>
        <dbReference type="ChEBI" id="CHEBI:57856"/>
        <dbReference type="ChEBI" id="CHEBI:59789"/>
        <dbReference type="ChEBI" id="CHEBI:74411"/>
        <dbReference type="ChEBI" id="CHEBI:74493"/>
        <dbReference type="EC" id="2.1.1.182"/>
    </reaction>
</comment>
<dbReference type="AlphaFoldDB" id="C8W2R8"/>
<dbReference type="OrthoDB" id="9814755at2"/>
<dbReference type="GO" id="GO:0003723">
    <property type="term" value="F:RNA binding"/>
    <property type="evidence" value="ECO:0007669"/>
    <property type="project" value="UniProtKB-UniRule"/>
</dbReference>
<dbReference type="PANTHER" id="PTHR11727:SF7">
    <property type="entry name" value="DIMETHYLADENOSINE TRANSFERASE-RELATED"/>
    <property type="match status" value="1"/>
</dbReference>
<evidence type="ECO:0000256" key="6">
    <source>
        <dbReference type="ARBA" id="ARBA00022884"/>
    </source>
</evidence>
<dbReference type="Pfam" id="PF00398">
    <property type="entry name" value="RrnaAD"/>
    <property type="match status" value="1"/>
</dbReference>
<keyword evidence="11" id="KW-1185">Reference proteome</keyword>
<keyword evidence="4 7" id="KW-0808">Transferase</keyword>
<dbReference type="InterPro" id="IPR011530">
    <property type="entry name" value="rRNA_adenine_dimethylase"/>
</dbReference>
<dbReference type="PROSITE" id="PS51689">
    <property type="entry name" value="SAM_RNA_A_N6_MT"/>
    <property type="match status" value="1"/>
</dbReference>
<keyword evidence="2 7" id="KW-0698">rRNA processing</keyword>
<dbReference type="Proteomes" id="UP000002217">
    <property type="component" value="Chromosome"/>
</dbReference>
<feature type="binding site" evidence="7 8">
    <location>
        <position position="55"/>
    </location>
    <ligand>
        <name>S-adenosyl-L-methionine</name>
        <dbReference type="ChEBI" id="CHEBI:59789"/>
    </ligand>
</feature>
<dbReference type="InterPro" id="IPR020598">
    <property type="entry name" value="rRNA_Ade_methylase_Trfase_N"/>
</dbReference>
<sequence>MSELSSPSKVFNLFKEFNFHTNKKLGQNFLIDSNIISKIISAADLRSEDLVVEIGPGLGVLTQSIADEVSRVLSIEIDRKLQPILEVNLKEYSNTKVIFQDALKTDFDRLVYAEAGGKSRSYKVIANLPYYITTPLLMHILESKFNVELIVIMVQREVAERMTAPPGKKDYGALSVAVQYYTEPEIICRVPKTVFIPAPEVDSTVIRLIKRKLPPVQLKSEKLFFNLVRTAFNQRRKTVLNAMQGSNWGLMKEEWKIILEKAGIDPMRRGETFSLQDFAMLSNCVYETLKELSTVYQEGEQIPLY</sequence>
<dbReference type="RefSeq" id="WP_012813526.1">
    <property type="nucleotide sequence ID" value="NC_013216.1"/>
</dbReference>
<accession>C8W2R8</accession>
<dbReference type="SUPFAM" id="SSF53335">
    <property type="entry name" value="S-adenosyl-L-methionine-dependent methyltransferases"/>
    <property type="match status" value="1"/>
</dbReference>
<feature type="binding site" evidence="7 8">
    <location>
        <position position="101"/>
    </location>
    <ligand>
        <name>S-adenosyl-L-methionine</name>
        <dbReference type="ChEBI" id="CHEBI:59789"/>
    </ligand>
</feature>
<proteinExistence type="inferred from homology"/>
<name>C8W2R8_DESAS</name>
<feature type="binding site" evidence="7 8">
    <location>
        <position position="127"/>
    </location>
    <ligand>
        <name>S-adenosyl-L-methionine</name>
        <dbReference type="ChEBI" id="CHEBI:59789"/>
    </ligand>
</feature>